<sequence length="638" mass="72026">MWLLSTKRAELHFFNGPEQVPGGYAVLSHVWDQNEQSFQELRALQERCQGHKNPRDLASEKVRQCCWIAEIHGYKWIWNDTCCIDKTSSAELSEAINSMFRYYSLAKICYAYLRDVPASPDPNQFQSDFCRSKWHTRGWTLQELLASKFVIFLTRYWQPFGSKLELAHLLEIATGIPYSVLTLQRGLGDVSIAQRMSWMAKRSTTRAEDAAYCLLGVFGIALPTLYGEGGNQAFQRLQEEIMRRYPDTSLFAWGSEWGNEPIYEVNLSHEHDTDDMYLFARSPNAFRDCDKEFTPLGSQTSPIAQVSLSSQSPGSRNPNELAGNPTFSLTPHGLLSRIPGIEKGDLTIGVLGFSQSISQPELGLLLTLCPRSTDLLRPLYDVGMAGSAYLDEHGLVRTKWVRLVPLGLVSEESLTLFGERVSAQWKEIYLSHHPPPDMGSASLQQGPPVLLSYGYQAPFRFLENHVEDFIRTTPNLRLDFVRNPSEFPWDGIPPVMFVFTASSYDWTLTFILRMGRCHHRRVWVPAGSSTTRGWHARWARVDFCPLASPNAPPYTPEFFAPPGSEGERSHDCGIDHVAGWGYPTKDFVYSGQQVTLHLERCPINPAGTYVVNIFATLQGMFHRPPKPQIPQVPLPGLG</sequence>
<feature type="domain" description="Heterokaryon incompatibility" evidence="2">
    <location>
        <begin position="24"/>
        <end position="115"/>
    </location>
</feature>
<dbReference type="PANTHER" id="PTHR10622:SF10">
    <property type="entry name" value="HET DOMAIN-CONTAINING PROTEIN"/>
    <property type="match status" value="1"/>
</dbReference>
<feature type="domain" description="DUF8212" evidence="3">
    <location>
        <begin position="232"/>
        <end position="291"/>
    </location>
</feature>
<dbReference type="Pfam" id="PF26640">
    <property type="entry name" value="DUF8212"/>
    <property type="match status" value="1"/>
</dbReference>
<dbReference type="Pfam" id="PF06985">
    <property type="entry name" value="HET"/>
    <property type="match status" value="1"/>
</dbReference>
<evidence type="ECO:0000259" key="2">
    <source>
        <dbReference type="Pfam" id="PF06985"/>
    </source>
</evidence>
<dbReference type="Proteomes" id="UP000292082">
    <property type="component" value="Unassembled WGS sequence"/>
</dbReference>
<dbReference type="InterPro" id="IPR010730">
    <property type="entry name" value="HET"/>
</dbReference>
<feature type="compositionally biased region" description="Polar residues" evidence="1">
    <location>
        <begin position="296"/>
        <end position="318"/>
    </location>
</feature>
<feature type="region of interest" description="Disordered" evidence="1">
    <location>
        <begin position="296"/>
        <end position="326"/>
    </location>
</feature>
<evidence type="ECO:0000256" key="1">
    <source>
        <dbReference type="SAM" id="MobiDB-lite"/>
    </source>
</evidence>
<reference evidence="4 5" key="1">
    <citation type="submission" date="2019-01" db="EMBL/GenBank/DDBJ databases">
        <title>Draft genome sequences of three monokaryotic isolates of the white-rot basidiomycete fungus Dichomitus squalens.</title>
        <authorList>
            <consortium name="DOE Joint Genome Institute"/>
            <person name="Lopez S.C."/>
            <person name="Andreopoulos B."/>
            <person name="Pangilinan J."/>
            <person name="Lipzen A."/>
            <person name="Riley R."/>
            <person name="Ahrendt S."/>
            <person name="Ng V."/>
            <person name="Barry K."/>
            <person name="Daum C."/>
            <person name="Grigoriev I.V."/>
            <person name="Hilden K.S."/>
            <person name="Makela M.R."/>
            <person name="de Vries R.P."/>
        </authorList>
    </citation>
    <scope>NUCLEOTIDE SEQUENCE [LARGE SCALE GENOMIC DNA]</scope>
    <source>
        <strain evidence="4 5">CBS 464.89</strain>
    </source>
</reference>
<name>A0A4V2K6W7_9APHY</name>
<protein>
    <submittedName>
        <fullName evidence="4">Uncharacterized protein</fullName>
    </submittedName>
</protein>
<dbReference type="PANTHER" id="PTHR10622">
    <property type="entry name" value="HET DOMAIN-CONTAINING PROTEIN"/>
    <property type="match status" value="1"/>
</dbReference>
<organism evidence="4 5">
    <name type="scientific">Dichomitus squalens</name>
    <dbReference type="NCBI Taxonomy" id="114155"/>
    <lineage>
        <taxon>Eukaryota</taxon>
        <taxon>Fungi</taxon>
        <taxon>Dikarya</taxon>
        <taxon>Basidiomycota</taxon>
        <taxon>Agaricomycotina</taxon>
        <taxon>Agaricomycetes</taxon>
        <taxon>Polyporales</taxon>
        <taxon>Polyporaceae</taxon>
        <taxon>Dichomitus</taxon>
    </lineage>
</organism>
<evidence type="ECO:0000313" key="5">
    <source>
        <dbReference type="Proteomes" id="UP000292082"/>
    </source>
</evidence>
<dbReference type="InterPro" id="IPR058525">
    <property type="entry name" value="DUF8212"/>
</dbReference>
<accession>A0A4V2K6W7</accession>
<keyword evidence="5" id="KW-1185">Reference proteome</keyword>
<dbReference type="EMBL" id="ML145203">
    <property type="protein sequence ID" value="TBU53873.1"/>
    <property type="molecule type" value="Genomic_DNA"/>
</dbReference>
<gene>
    <name evidence="4" type="ORF">BD310DRAFT_887129</name>
</gene>
<dbReference type="AlphaFoldDB" id="A0A4V2K6W7"/>
<proteinExistence type="predicted"/>
<evidence type="ECO:0000259" key="3">
    <source>
        <dbReference type="Pfam" id="PF26640"/>
    </source>
</evidence>
<evidence type="ECO:0000313" key="4">
    <source>
        <dbReference type="EMBL" id="TBU53873.1"/>
    </source>
</evidence>